<name>A0AAP3XS29_9PROT</name>
<evidence type="ECO:0000256" key="1">
    <source>
        <dbReference type="ARBA" id="ARBA00005005"/>
    </source>
</evidence>
<dbReference type="AlphaFoldDB" id="A0AAP3XS29"/>
<evidence type="ECO:0000256" key="2">
    <source>
        <dbReference type="ARBA" id="ARBA00006484"/>
    </source>
</evidence>
<dbReference type="RefSeq" id="WP_327789434.1">
    <property type="nucleotide sequence ID" value="NZ_JARGEQ010000104.1"/>
</dbReference>
<dbReference type="GO" id="GO:0004300">
    <property type="term" value="F:enoyl-CoA hydratase activity"/>
    <property type="evidence" value="ECO:0007669"/>
    <property type="project" value="UniProtKB-ARBA"/>
</dbReference>
<organism evidence="5 6">
    <name type="scientific">Marinimicrococcus flavescens</name>
    <dbReference type="NCBI Taxonomy" id="3031815"/>
    <lineage>
        <taxon>Bacteria</taxon>
        <taxon>Pseudomonadati</taxon>
        <taxon>Pseudomonadota</taxon>
        <taxon>Alphaproteobacteria</taxon>
        <taxon>Geminicoccales</taxon>
        <taxon>Geminicoccaceae</taxon>
        <taxon>Marinimicrococcus</taxon>
    </lineage>
</organism>
<dbReference type="SUPFAM" id="SSF51735">
    <property type="entry name" value="NAD(P)-binding Rossmann-fold domains"/>
    <property type="match status" value="1"/>
</dbReference>
<comment type="pathway">
    <text evidence="1">Lipid metabolism; fatty acid beta-oxidation.</text>
</comment>
<comment type="similarity">
    <text evidence="2">Belongs to the short-chain dehydrogenases/reductases (SDR) family.</text>
</comment>
<protein>
    <submittedName>
        <fullName evidence="5">SDR family oxidoreductase</fullName>
    </submittedName>
</protein>
<dbReference type="InterPro" id="IPR002347">
    <property type="entry name" value="SDR_fam"/>
</dbReference>
<dbReference type="CDD" id="cd05233">
    <property type="entry name" value="SDR_c"/>
    <property type="match status" value="1"/>
</dbReference>
<sequence length="537" mass="57370">MQETVETFTVTSALVDGFARLTGDHNALHTDAEFARKSRFRQRVAHGMLAFARIGRLADAWPDRWLRFRTLEGRFTNPVPVGAALRLEVRATPQAGQLWTFEADWTSEVDGLTAITASGSFVLLPEAPPAVTAVEGRSCLLLEPVEEADHGADELAEARADLPFRITTGGLAALARLLGGDRPASASCCPNLAATMLLSTLVGMRLPGRRATFTDFRIAFEDDLPLDAPARLEGSVTKLSAASETLTAQARIACGGQELATGEVRSVINPRPRAMLSAAEIRERHLGHGLEGKVVVVIGASRGIGETAAKLFAMAGARVVVHYFRGRSDALAIAAEIAEAGGTALPLACDIREEAEIARFFAAVDSAFGGVDVLVNNAVMDFRPKPVSELRWADYLGELEVSLKGLHACCDAAVSRFKSRGGGKIINVSSVAVDQPVRGQSKYITAKSAVVGYTRSLAVELLKDNVQVNLVVPAMTETDLLASIPSDFIRRMAKARGMGRNLQPIEVAQAMLYLASCWSDAITGQQIVLNLGEPPFA</sequence>
<dbReference type="PRINTS" id="PR00080">
    <property type="entry name" value="SDRFAMILY"/>
</dbReference>
<dbReference type="InterPro" id="IPR029069">
    <property type="entry name" value="HotDog_dom_sf"/>
</dbReference>
<feature type="domain" description="MaoC-like" evidence="4">
    <location>
        <begin position="4"/>
        <end position="90"/>
    </location>
</feature>
<dbReference type="InterPro" id="IPR036291">
    <property type="entry name" value="NAD(P)-bd_dom_sf"/>
</dbReference>
<proteinExistence type="inferred from homology"/>
<dbReference type="PRINTS" id="PR00081">
    <property type="entry name" value="GDHRDH"/>
</dbReference>
<comment type="caution">
    <text evidence="5">The sequence shown here is derived from an EMBL/GenBank/DDBJ whole genome shotgun (WGS) entry which is preliminary data.</text>
</comment>
<evidence type="ECO:0000256" key="3">
    <source>
        <dbReference type="ARBA" id="ARBA00023002"/>
    </source>
</evidence>
<keyword evidence="3" id="KW-0560">Oxidoreductase</keyword>
<dbReference type="Gene3D" id="3.10.129.10">
    <property type="entry name" value="Hotdog Thioesterase"/>
    <property type="match status" value="1"/>
</dbReference>
<evidence type="ECO:0000259" key="4">
    <source>
        <dbReference type="Pfam" id="PF01575"/>
    </source>
</evidence>
<gene>
    <name evidence="5" type="ORF">PZ740_11540</name>
</gene>
<dbReference type="Pfam" id="PF13561">
    <property type="entry name" value="adh_short_C2"/>
    <property type="match status" value="1"/>
</dbReference>
<dbReference type="CDD" id="cd03441">
    <property type="entry name" value="R_hydratase_like"/>
    <property type="match status" value="1"/>
</dbReference>
<accession>A0AAP3XS29</accession>
<dbReference type="PANTHER" id="PTHR43639:SF1">
    <property type="entry name" value="SHORT-CHAIN DEHYDROGENASE_REDUCTASE FAMILY PROTEIN"/>
    <property type="match status" value="1"/>
</dbReference>
<reference evidence="5 6" key="1">
    <citation type="submission" date="2023-03" db="EMBL/GenBank/DDBJ databases">
        <title>YIM 152171 draft genome.</title>
        <authorList>
            <person name="Yang Z."/>
        </authorList>
    </citation>
    <scope>NUCLEOTIDE SEQUENCE [LARGE SCALE GENOMIC DNA]</scope>
    <source>
        <strain evidence="5 6">YIM 152171</strain>
    </source>
</reference>
<dbReference type="EMBL" id="JARGEQ010000104">
    <property type="protein sequence ID" value="MDF1587011.1"/>
    <property type="molecule type" value="Genomic_DNA"/>
</dbReference>
<evidence type="ECO:0000313" key="6">
    <source>
        <dbReference type="Proteomes" id="UP001301140"/>
    </source>
</evidence>
<keyword evidence="6" id="KW-1185">Reference proteome</keyword>
<dbReference type="Gene3D" id="3.40.50.720">
    <property type="entry name" value="NAD(P)-binding Rossmann-like Domain"/>
    <property type="match status" value="1"/>
</dbReference>
<evidence type="ECO:0000313" key="5">
    <source>
        <dbReference type="EMBL" id="MDF1587011.1"/>
    </source>
</evidence>
<dbReference type="Pfam" id="PF01575">
    <property type="entry name" value="MaoC_dehydratas"/>
    <property type="match status" value="1"/>
</dbReference>
<dbReference type="GO" id="GO:0016491">
    <property type="term" value="F:oxidoreductase activity"/>
    <property type="evidence" value="ECO:0007669"/>
    <property type="project" value="UniProtKB-KW"/>
</dbReference>
<dbReference type="Proteomes" id="UP001301140">
    <property type="component" value="Unassembled WGS sequence"/>
</dbReference>
<dbReference type="SUPFAM" id="SSF54637">
    <property type="entry name" value="Thioesterase/thiol ester dehydrase-isomerase"/>
    <property type="match status" value="1"/>
</dbReference>
<dbReference type="InterPro" id="IPR002539">
    <property type="entry name" value="MaoC-like_dom"/>
</dbReference>
<dbReference type="FunFam" id="3.40.50.720:FF:000084">
    <property type="entry name" value="Short-chain dehydrogenase reductase"/>
    <property type="match status" value="1"/>
</dbReference>
<dbReference type="PANTHER" id="PTHR43639">
    <property type="entry name" value="OXIDOREDUCTASE, SHORT-CHAIN DEHYDROGENASE/REDUCTASE FAMILY (AFU_ORTHOLOGUE AFUA_5G02870)"/>
    <property type="match status" value="1"/>
</dbReference>